<dbReference type="EnsemblPlants" id="ORGLA04G0045100.1">
    <property type="protein sequence ID" value="ORGLA04G0045100.1"/>
    <property type="gene ID" value="ORGLA04G0045100"/>
</dbReference>
<evidence type="ECO:0000313" key="1">
    <source>
        <dbReference type="EnsemblPlants" id="ORGLA04G0045100.1"/>
    </source>
</evidence>
<organism evidence="1 2">
    <name type="scientific">Oryza glaberrima</name>
    <name type="common">African rice</name>
    <dbReference type="NCBI Taxonomy" id="4538"/>
    <lineage>
        <taxon>Eukaryota</taxon>
        <taxon>Viridiplantae</taxon>
        <taxon>Streptophyta</taxon>
        <taxon>Embryophyta</taxon>
        <taxon>Tracheophyta</taxon>
        <taxon>Spermatophyta</taxon>
        <taxon>Magnoliopsida</taxon>
        <taxon>Liliopsida</taxon>
        <taxon>Poales</taxon>
        <taxon>Poaceae</taxon>
        <taxon>BOP clade</taxon>
        <taxon>Oryzoideae</taxon>
        <taxon>Oryzeae</taxon>
        <taxon>Oryzinae</taxon>
        <taxon>Oryza</taxon>
    </lineage>
</organism>
<reference evidence="1 2" key="2">
    <citation type="submission" date="2018-04" db="EMBL/GenBank/DDBJ databases">
        <title>OglaRS2 (Oryza glaberrima Reference Sequence Version 2).</title>
        <authorList>
            <person name="Zhang J."/>
            <person name="Kudrna D."/>
            <person name="Lee S."/>
            <person name="Talag J."/>
            <person name="Rajasekar S."/>
            <person name="Wing R.A."/>
        </authorList>
    </citation>
    <scope>NUCLEOTIDE SEQUENCE [LARGE SCALE GENOMIC DNA]</scope>
    <source>
        <strain evidence="1 2">cv. IRGC 96717</strain>
    </source>
</reference>
<evidence type="ECO:0000313" key="2">
    <source>
        <dbReference type="Proteomes" id="UP000007306"/>
    </source>
</evidence>
<keyword evidence="2" id="KW-1185">Reference proteome</keyword>
<protein>
    <submittedName>
        <fullName evidence="1">Uncharacterized protein</fullName>
    </submittedName>
</protein>
<dbReference type="HOGENOM" id="CLU_170052_0_0_1"/>
<name>I1PJT2_ORYGL</name>
<sequence length="115" mass="12785">SASFPFLASLQWSSNRFTSPISASSFSRHYYLLITSEAMSTRSSDDSKCSMGEISDDDIEEYIEDFIEGFITSGLVRPQKGTTSRAPTDWPTASDILQFKYNLVSYKVSALEAEA</sequence>
<reference evidence="1" key="1">
    <citation type="submission" date="2015-06" db="UniProtKB">
        <authorList>
            <consortium name="EnsemblPlants"/>
        </authorList>
    </citation>
    <scope>IDENTIFICATION</scope>
</reference>
<dbReference type="AlphaFoldDB" id="I1PJT2"/>
<dbReference type="Proteomes" id="UP000007306">
    <property type="component" value="Chromosome 4"/>
</dbReference>
<dbReference type="Gramene" id="ORGLA04G0045100.1">
    <property type="protein sequence ID" value="ORGLA04G0045100.1"/>
    <property type="gene ID" value="ORGLA04G0045100"/>
</dbReference>
<proteinExistence type="predicted"/>
<accession>I1PJT2</accession>